<keyword evidence="3" id="KW-1185">Reference proteome</keyword>
<comment type="caution">
    <text evidence="2">The sequence shown here is derived from an EMBL/GenBank/DDBJ whole genome shotgun (WGS) entry which is preliminary data.</text>
</comment>
<feature type="region of interest" description="Disordered" evidence="1">
    <location>
        <begin position="48"/>
        <end position="107"/>
    </location>
</feature>
<feature type="region of interest" description="Disordered" evidence="1">
    <location>
        <begin position="1"/>
        <end position="29"/>
    </location>
</feature>
<dbReference type="EMBL" id="NBSK02000005">
    <property type="protein sequence ID" value="KAJ0208312.1"/>
    <property type="molecule type" value="Genomic_DNA"/>
</dbReference>
<proteinExistence type="predicted"/>
<gene>
    <name evidence="2" type="ORF">LSAT_V11C500251320</name>
</gene>
<evidence type="ECO:0000256" key="1">
    <source>
        <dbReference type="SAM" id="MobiDB-lite"/>
    </source>
</evidence>
<feature type="compositionally biased region" description="Polar residues" evidence="1">
    <location>
        <begin position="63"/>
        <end position="78"/>
    </location>
</feature>
<reference evidence="2 3" key="1">
    <citation type="journal article" date="2017" name="Nat. Commun.">
        <title>Genome assembly with in vitro proximity ligation data and whole-genome triplication in lettuce.</title>
        <authorList>
            <person name="Reyes-Chin-Wo S."/>
            <person name="Wang Z."/>
            <person name="Yang X."/>
            <person name="Kozik A."/>
            <person name="Arikit S."/>
            <person name="Song C."/>
            <person name="Xia L."/>
            <person name="Froenicke L."/>
            <person name="Lavelle D.O."/>
            <person name="Truco M.J."/>
            <person name="Xia R."/>
            <person name="Zhu S."/>
            <person name="Xu C."/>
            <person name="Xu H."/>
            <person name="Xu X."/>
            <person name="Cox K."/>
            <person name="Korf I."/>
            <person name="Meyers B.C."/>
            <person name="Michelmore R.W."/>
        </authorList>
    </citation>
    <scope>NUCLEOTIDE SEQUENCE [LARGE SCALE GENOMIC DNA]</scope>
    <source>
        <strain evidence="3">cv. Salinas</strain>
        <tissue evidence="2">Seedlings</tissue>
    </source>
</reference>
<accession>A0A9R1VJB6</accession>
<protein>
    <submittedName>
        <fullName evidence="2">Uncharacterized protein</fullName>
    </submittedName>
</protein>
<dbReference type="AlphaFoldDB" id="A0A9R1VJB6"/>
<feature type="compositionally biased region" description="Polar residues" evidence="1">
    <location>
        <begin position="1"/>
        <end position="11"/>
    </location>
</feature>
<evidence type="ECO:0000313" key="2">
    <source>
        <dbReference type="EMBL" id="KAJ0208312.1"/>
    </source>
</evidence>
<organism evidence="2 3">
    <name type="scientific">Lactuca sativa</name>
    <name type="common">Garden lettuce</name>
    <dbReference type="NCBI Taxonomy" id="4236"/>
    <lineage>
        <taxon>Eukaryota</taxon>
        <taxon>Viridiplantae</taxon>
        <taxon>Streptophyta</taxon>
        <taxon>Embryophyta</taxon>
        <taxon>Tracheophyta</taxon>
        <taxon>Spermatophyta</taxon>
        <taxon>Magnoliopsida</taxon>
        <taxon>eudicotyledons</taxon>
        <taxon>Gunneridae</taxon>
        <taxon>Pentapetalae</taxon>
        <taxon>asterids</taxon>
        <taxon>campanulids</taxon>
        <taxon>Asterales</taxon>
        <taxon>Asteraceae</taxon>
        <taxon>Cichorioideae</taxon>
        <taxon>Cichorieae</taxon>
        <taxon>Lactucinae</taxon>
        <taxon>Lactuca</taxon>
    </lineage>
</organism>
<sequence>MARNFESTCTESFPMIQEISSPLPESTPMDQDFQIPIIEVVVLPSEGAQASRRSFEAPRVGHYQSSGAADPTSQSSSERVVRPAPDANIDTFLSSGPGLLKKEERSK</sequence>
<name>A0A9R1VJB6_LACSA</name>
<evidence type="ECO:0000313" key="3">
    <source>
        <dbReference type="Proteomes" id="UP000235145"/>
    </source>
</evidence>
<dbReference type="Proteomes" id="UP000235145">
    <property type="component" value="Unassembled WGS sequence"/>
</dbReference>